<evidence type="ECO:0000313" key="9">
    <source>
        <dbReference type="Proteomes" id="UP000238270"/>
    </source>
</evidence>
<keyword evidence="4" id="KW-0456">Lyase</keyword>
<evidence type="ECO:0000256" key="1">
    <source>
        <dbReference type="ARBA" id="ARBA00009363"/>
    </source>
</evidence>
<comment type="similarity">
    <text evidence="1">Belongs to the nitrile hydratase subunit alpha family.</text>
</comment>
<feature type="binding site" evidence="6">
    <location>
        <position position="116"/>
    </location>
    <ligand>
        <name>Fe(3+)</name>
        <dbReference type="ChEBI" id="CHEBI:29034"/>
    </ligand>
</feature>
<organism evidence="8 9">
    <name type="scientific">Xanthomonas arboricola pv. populi</name>
    <dbReference type="NCBI Taxonomy" id="487823"/>
    <lineage>
        <taxon>Bacteria</taxon>
        <taxon>Pseudomonadati</taxon>
        <taxon>Pseudomonadota</taxon>
        <taxon>Gammaproteobacteria</taxon>
        <taxon>Lysobacterales</taxon>
        <taxon>Lysobacteraceae</taxon>
        <taxon>Xanthomonas</taxon>
    </lineage>
</organism>
<evidence type="ECO:0000256" key="2">
    <source>
        <dbReference type="ARBA" id="ARBA00013079"/>
    </source>
</evidence>
<evidence type="ECO:0000313" key="8">
    <source>
        <dbReference type="EMBL" id="PPT76223.1"/>
    </source>
</evidence>
<dbReference type="EMBL" id="MIGV01000010">
    <property type="protein sequence ID" value="PPT76223.1"/>
    <property type="molecule type" value="Genomic_DNA"/>
</dbReference>
<name>A0A2S6Z524_9XANT</name>
<feature type="binding site" evidence="6">
    <location>
        <position position="111"/>
    </location>
    <ligand>
        <name>Fe(3+)</name>
        <dbReference type="ChEBI" id="CHEBI:29034"/>
    </ligand>
</feature>
<dbReference type="InterPro" id="IPR018141">
    <property type="entry name" value="Nitrile_hydratase_asu"/>
</dbReference>
<gene>
    <name evidence="8" type="primary">nthA</name>
    <name evidence="8" type="ORF">XaplCFBP3122_10870</name>
</gene>
<dbReference type="InterPro" id="IPR004232">
    <property type="entry name" value="CN_Hdrtase_a/SCN_Hdrlase_g"/>
</dbReference>
<dbReference type="PIRSF" id="PIRSF001426">
    <property type="entry name" value="NHase_alpha"/>
    <property type="match status" value="1"/>
</dbReference>
<comment type="catalytic activity">
    <reaction evidence="5">
        <text>an aliphatic primary amide = an aliphatic nitrile + H2O</text>
        <dbReference type="Rhea" id="RHEA:12673"/>
        <dbReference type="ChEBI" id="CHEBI:15377"/>
        <dbReference type="ChEBI" id="CHEBI:65285"/>
        <dbReference type="ChEBI" id="CHEBI:80291"/>
        <dbReference type="EC" id="4.2.1.84"/>
    </reaction>
</comment>
<evidence type="ECO:0000256" key="4">
    <source>
        <dbReference type="ARBA" id="ARBA00023239"/>
    </source>
</evidence>
<dbReference type="SUPFAM" id="SSF56209">
    <property type="entry name" value="Nitrile hydratase alpha chain"/>
    <property type="match status" value="1"/>
</dbReference>
<keyword evidence="3 6" id="KW-0479">Metal-binding</keyword>
<keyword evidence="6" id="KW-0408">Iron</keyword>
<comment type="caution">
    <text evidence="8">The sequence shown here is derived from an EMBL/GenBank/DDBJ whole genome shotgun (WGS) entry which is preliminary data.</text>
</comment>
<dbReference type="NCBIfam" id="TIGR01323">
    <property type="entry name" value="nitrile_alph"/>
    <property type="match status" value="1"/>
</dbReference>
<evidence type="ECO:0000256" key="3">
    <source>
        <dbReference type="ARBA" id="ARBA00022723"/>
    </source>
</evidence>
<dbReference type="RefSeq" id="WP_104598070.1">
    <property type="nucleotide sequence ID" value="NZ_MIGV01000010.1"/>
</dbReference>
<accession>A0A2S6Z524</accession>
<sequence length="210" mass="23095">MTHTHDHDHDHDHTEPPEDVALRVKALESLLVDKGLVDPPALEALIDTYEHRIGPRNGARVVARAWADPDYRQRLLVDATAAIAELGFSGVQGEDMVVVENTPAVHNVTVCTLCSCYPWPTLGLPPAWYKSAAYRSRVVIDPRSVLAEFGLEIAAEREVRVWDSSAELRYLVLPERPAGTEGWTEERLATLVTRDSMIGTGIPAGPETTA</sequence>
<dbReference type="Pfam" id="PF02979">
    <property type="entry name" value="NHase_alpha"/>
    <property type="match status" value="1"/>
</dbReference>
<dbReference type="InterPro" id="IPR023900">
    <property type="entry name" value="CN_Hdrtase_asu/SCN_Hdrlase_gsu"/>
</dbReference>
<dbReference type="Proteomes" id="UP000238270">
    <property type="component" value="Unassembled WGS sequence"/>
</dbReference>
<feature type="domain" description="Nitrile hydratase alpha/Thiocyanate hydrolase gamma" evidence="7">
    <location>
        <begin position="19"/>
        <end position="200"/>
    </location>
</feature>
<dbReference type="InterPro" id="IPR036648">
    <property type="entry name" value="CN_Hdrase_a/SCN_Hdrase_g_sf"/>
</dbReference>
<evidence type="ECO:0000259" key="7">
    <source>
        <dbReference type="Pfam" id="PF02979"/>
    </source>
</evidence>
<dbReference type="AlphaFoldDB" id="A0A2S6Z524"/>
<dbReference type="EC" id="4.2.1.84" evidence="2"/>
<feature type="binding site" evidence="6">
    <location>
        <position position="115"/>
    </location>
    <ligand>
        <name>Fe(3+)</name>
        <dbReference type="ChEBI" id="CHEBI:29034"/>
    </ligand>
</feature>
<proteinExistence type="inferred from homology"/>
<dbReference type="GO" id="GO:0046914">
    <property type="term" value="F:transition metal ion binding"/>
    <property type="evidence" value="ECO:0007669"/>
    <property type="project" value="InterPro"/>
</dbReference>
<protein>
    <recommendedName>
        <fullName evidence="2">nitrile hydratase</fullName>
        <ecNumber evidence="2">4.2.1.84</ecNumber>
    </recommendedName>
</protein>
<dbReference type="GO" id="GO:0018822">
    <property type="term" value="F:nitrile hydratase activity"/>
    <property type="evidence" value="ECO:0007669"/>
    <property type="project" value="UniProtKB-EC"/>
</dbReference>
<feature type="binding site" evidence="6">
    <location>
        <position position="114"/>
    </location>
    <ligand>
        <name>Fe(3+)</name>
        <dbReference type="ChEBI" id="CHEBI:29034"/>
    </ligand>
</feature>
<reference evidence="8 9" key="1">
    <citation type="submission" date="2016-08" db="EMBL/GenBank/DDBJ databases">
        <title>Evolution of the type three secretion system and type three effector repertoires in Xanthomonas.</title>
        <authorList>
            <person name="Merda D."/>
            <person name="Briand M."/>
            <person name="Bosis E."/>
            <person name="Rousseau C."/>
            <person name="Portier P."/>
            <person name="Jacques M.-A."/>
            <person name="Fischer-Le Saux M."/>
        </authorList>
    </citation>
    <scope>NUCLEOTIDE SEQUENCE [LARGE SCALE GENOMIC DNA]</scope>
    <source>
        <strain evidence="8 9">CFBP 3122</strain>
    </source>
</reference>
<dbReference type="Gene3D" id="3.90.330.10">
    <property type="entry name" value="Nitrile hydratase alpha /Thiocyanate hydrolase gamma"/>
    <property type="match status" value="1"/>
</dbReference>
<evidence type="ECO:0000256" key="6">
    <source>
        <dbReference type="PIRSR" id="PIRSR001426-1"/>
    </source>
</evidence>
<evidence type="ECO:0000256" key="5">
    <source>
        <dbReference type="ARBA" id="ARBA00044877"/>
    </source>
</evidence>